<dbReference type="STRING" id="1802158.A2827_02435"/>
<dbReference type="Gene3D" id="3.40.50.300">
    <property type="entry name" value="P-loop containing nucleotide triphosphate hydrolases"/>
    <property type="match status" value="1"/>
</dbReference>
<dbReference type="PANTHER" id="PTHR11669">
    <property type="entry name" value="REPLICATION FACTOR C / DNA POLYMERASE III GAMMA-TAU SUBUNIT"/>
    <property type="match status" value="1"/>
</dbReference>
<dbReference type="InterPro" id="IPR027417">
    <property type="entry name" value="P-loop_NTPase"/>
</dbReference>
<evidence type="ECO:0000313" key="1">
    <source>
        <dbReference type="EMBL" id="OGZ58260.1"/>
    </source>
</evidence>
<protein>
    <recommendedName>
        <fullName evidence="3">DNA polymerase III subunit delta</fullName>
    </recommendedName>
</protein>
<accession>A0A1G2H7H6</accession>
<reference evidence="1 2" key="1">
    <citation type="journal article" date="2016" name="Nat. Commun.">
        <title>Thousands of microbial genomes shed light on interconnected biogeochemical processes in an aquifer system.</title>
        <authorList>
            <person name="Anantharaman K."/>
            <person name="Brown C.T."/>
            <person name="Hug L.A."/>
            <person name="Sharon I."/>
            <person name="Castelle C.J."/>
            <person name="Probst A.J."/>
            <person name="Thomas B.C."/>
            <person name="Singh A."/>
            <person name="Wilkins M.J."/>
            <person name="Karaoz U."/>
            <person name="Brodie E.L."/>
            <person name="Williams K.H."/>
            <person name="Hubbard S.S."/>
            <person name="Banfield J.F."/>
        </authorList>
    </citation>
    <scope>NUCLEOTIDE SEQUENCE [LARGE SCALE GENOMIC DNA]</scope>
</reference>
<sequence length="247" mass="27704">MPHAFLFTGIDKSEKIRVAYELSKWVLSDHAKDFTNFFESGCSCPSCNQVNSGVHPDFFQLKKDGISIADILELKRKMSLAPFSSSKKAALIENAESLRREGANALLKLLEEPKGEVVIILVVQARSSILDTISSRCAEIKFASPSLDLNTLYSKEVIDSNTDFIDIFENEPLFKKFAVAKQYSLKNKGELIVFINIWMARCRRGFLEGGDNKQAVLAKKLLEVKRVVLNTNANPQLLLEELALDIF</sequence>
<evidence type="ECO:0008006" key="3">
    <source>
        <dbReference type="Google" id="ProtNLM"/>
    </source>
</evidence>
<name>A0A1G2H7H6_9BACT</name>
<dbReference type="EMBL" id="MHOD01000012">
    <property type="protein sequence ID" value="OGZ58260.1"/>
    <property type="molecule type" value="Genomic_DNA"/>
</dbReference>
<dbReference type="InterPro" id="IPR050238">
    <property type="entry name" value="DNA_Rep/Repair_Clamp_Loader"/>
</dbReference>
<dbReference type="AlphaFoldDB" id="A0A1G2H7H6"/>
<organism evidence="1 2">
    <name type="scientific">Candidatus Spechtbacteria bacterium RIFCSPHIGHO2_01_FULL_43_30</name>
    <dbReference type="NCBI Taxonomy" id="1802158"/>
    <lineage>
        <taxon>Bacteria</taxon>
        <taxon>Candidatus Spechtiibacteriota</taxon>
    </lineage>
</organism>
<gene>
    <name evidence="1" type="ORF">A2827_02435</name>
</gene>
<dbReference type="SUPFAM" id="SSF52540">
    <property type="entry name" value="P-loop containing nucleoside triphosphate hydrolases"/>
    <property type="match status" value="1"/>
</dbReference>
<comment type="caution">
    <text evidence="1">The sequence shown here is derived from an EMBL/GenBank/DDBJ whole genome shotgun (WGS) entry which is preliminary data.</text>
</comment>
<dbReference type="Pfam" id="PF13177">
    <property type="entry name" value="DNA_pol3_delta2"/>
    <property type="match status" value="1"/>
</dbReference>
<dbReference type="PANTHER" id="PTHR11669:SF8">
    <property type="entry name" value="DNA POLYMERASE III SUBUNIT DELTA"/>
    <property type="match status" value="1"/>
</dbReference>
<proteinExistence type="predicted"/>
<dbReference type="Proteomes" id="UP000177932">
    <property type="component" value="Unassembled WGS sequence"/>
</dbReference>
<dbReference type="GO" id="GO:0006261">
    <property type="term" value="P:DNA-templated DNA replication"/>
    <property type="evidence" value="ECO:0007669"/>
    <property type="project" value="TreeGrafter"/>
</dbReference>
<evidence type="ECO:0000313" key="2">
    <source>
        <dbReference type="Proteomes" id="UP000177932"/>
    </source>
</evidence>